<dbReference type="AlphaFoldDB" id="A0A964RNQ1"/>
<gene>
    <name evidence="2" type="ORF">GKZ28_14680</name>
</gene>
<dbReference type="PROSITE" id="PS50132">
    <property type="entry name" value="RGS"/>
    <property type="match status" value="1"/>
</dbReference>
<evidence type="ECO:0000259" key="1">
    <source>
        <dbReference type="PROSITE" id="PS50132"/>
    </source>
</evidence>
<evidence type="ECO:0000313" key="2">
    <source>
        <dbReference type="EMBL" id="MVX64938.1"/>
    </source>
</evidence>
<sequence length="835" mass="97533">MSEINITNDRKIIISKAKSHNSTNWENESLMLSDFINRISSSYYTNETTEQFKNMDKENKDKIKNCIGGFVGGALRENGKRNNDNIKNRCLITLDIDHCSTSIENQLKDIEYSYAIYSTHSHREDYQRYRLIIPIDRDVSPIEYESIARMAAYKIDKTMDMFDDTTYESARLMYWPSTPKGGTYYFKYHNGEFLKADEILGEYIFGWEDRSSWPVSSRKSKKIISDIKKQQDPLGKKGIIGAFCRTYTIQEAIDEYLSDVYRLSDDESRATYINGSTSNGVVIYDDKFSYSHHSTDPAGDILVNSFDLVRILKFSHLDEGVRPNTKTENLPSFIEMKKLAASDKKVIETQKIERIEEAKEEFGEEIAADEVDDSWKSKLTRNDSGYAKTIENFRLIIENDFLIKDRYYYDEFEQIPKVIKKLPWSRKDEDFKEEQEWSDTDDSGLKSYIEKYYTSIPENKYKDALNLAFNNNSIHPVREYIKGLTWDGEYRLETLFIDYLGAEDTKYNRMVAKKLLVAAITRVFIPGTKYDEMAILVSTRQGVGKSTLVRKLGKRWFSDSLTFNDIKSDVKKAVEQTEGSWIIEMPELKGLSSKDADAIKAFMSGTEDKTRKAYARRVGKVKRQYILIGTTNNQEFLSDRTGNRRYLPVITDINIPTKDVFNLSKDKIHLDDEIDQIWAEAYSYYKEDYPIYLNEEEKALALEMQELCTYSSDEESDFEEYLNTPILKPIDKNKDWYSLSLDERLHFLYPIEEFSEDPKGQEEKKIETERRNKICIVAVYDEFINKKYPLKYQSLDRGLETEIKNMLIKAGWKKYIKSRGRMKFGVYGLKVAYIK</sequence>
<reference evidence="2" key="1">
    <citation type="submission" date="2019-12" db="EMBL/GenBank/DDBJ databases">
        <title>Microbes associate with the intestines of laboratory mice.</title>
        <authorList>
            <person name="Navarre W."/>
            <person name="Wong E."/>
        </authorList>
    </citation>
    <scope>NUCLEOTIDE SEQUENCE</scope>
    <source>
        <strain evidence="2">NM79_F5</strain>
    </source>
</reference>
<comment type="caution">
    <text evidence="2">The sequence shown here is derived from an EMBL/GenBank/DDBJ whole genome shotgun (WGS) entry which is preliminary data.</text>
</comment>
<organism evidence="2 3">
    <name type="scientific">Clostridium chromiireducens</name>
    <dbReference type="NCBI Taxonomy" id="225345"/>
    <lineage>
        <taxon>Bacteria</taxon>
        <taxon>Bacillati</taxon>
        <taxon>Bacillota</taxon>
        <taxon>Clostridia</taxon>
        <taxon>Eubacteriales</taxon>
        <taxon>Clostridiaceae</taxon>
        <taxon>Clostridium</taxon>
    </lineage>
</organism>
<dbReference type="InterPro" id="IPR016137">
    <property type="entry name" value="RGS"/>
</dbReference>
<dbReference type="PANTHER" id="PTHR34985">
    <property type="entry name" value="SLR0554 PROTEIN"/>
    <property type="match status" value="1"/>
</dbReference>
<protein>
    <recommendedName>
        <fullName evidence="1">RGS domain-containing protein</fullName>
    </recommendedName>
</protein>
<name>A0A964RNQ1_9CLOT</name>
<evidence type="ECO:0000313" key="3">
    <source>
        <dbReference type="Proteomes" id="UP000656077"/>
    </source>
</evidence>
<proteinExistence type="predicted"/>
<dbReference type="Pfam" id="PF05272">
    <property type="entry name" value="VapE-like_dom"/>
    <property type="match status" value="1"/>
</dbReference>
<dbReference type="RefSeq" id="WP_160359760.1">
    <property type="nucleotide sequence ID" value="NZ_WSRQ01000023.1"/>
</dbReference>
<dbReference type="InterPro" id="IPR007936">
    <property type="entry name" value="VapE-like_dom"/>
</dbReference>
<accession>A0A964RNQ1</accession>
<dbReference type="PANTHER" id="PTHR34985:SF1">
    <property type="entry name" value="SLR0554 PROTEIN"/>
    <property type="match status" value="1"/>
</dbReference>
<dbReference type="Proteomes" id="UP000656077">
    <property type="component" value="Unassembled WGS sequence"/>
</dbReference>
<dbReference type="EMBL" id="WSRQ01000023">
    <property type="protein sequence ID" value="MVX64938.1"/>
    <property type="molecule type" value="Genomic_DNA"/>
</dbReference>
<feature type="domain" description="RGS" evidence="1">
    <location>
        <begin position="717"/>
        <end position="810"/>
    </location>
</feature>